<dbReference type="InterPro" id="IPR012337">
    <property type="entry name" value="RNaseH-like_sf"/>
</dbReference>
<reference evidence="2 3" key="1">
    <citation type="journal article" date="2023" name="Nucleic Acids Res.">
        <title>The hologenome of Daphnia magna reveals possible DNA methylation and microbiome-mediated evolution of the host genome.</title>
        <authorList>
            <person name="Chaturvedi A."/>
            <person name="Li X."/>
            <person name="Dhandapani V."/>
            <person name="Marshall H."/>
            <person name="Kissane S."/>
            <person name="Cuenca-Cambronero M."/>
            <person name="Asole G."/>
            <person name="Calvet F."/>
            <person name="Ruiz-Romero M."/>
            <person name="Marangio P."/>
            <person name="Guigo R."/>
            <person name="Rago D."/>
            <person name="Mirbahai L."/>
            <person name="Eastwood N."/>
            <person name="Colbourne J.K."/>
            <person name="Zhou J."/>
            <person name="Mallon E."/>
            <person name="Orsini L."/>
        </authorList>
    </citation>
    <scope>NUCLEOTIDE SEQUENCE [LARGE SCALE GENOMIC DNA]</scope>
    <source>
        <strain evidence="2">LRV0_1</strain>
    </source>
</reference>
<comment type="caution">
    <text evidence="2">The sequence shown here is derived from an EMBL/GenBank/DDBJ whole genome shotgun (WGS) entry which is preliminary data.</text>
</comment>
<dbReference type="SUPFAM" id="SSF53098">
    <property type="entry name" value="Ribonuclease H-like"/>
    <property type="match status" value="1"/>
</dbReference>
<protein>
    <recommendedName>
        <fullName evidence="1">Integrase core domain-containing protein</fullName>
    </recommendedName>
</protein>
<dbReference type="PANTHER" id="PTHR46791:SF5">
    <property type="entry name" value="CLR5 DOMAIN-CONTAINING PROTEIN-RELATED"/>
    <property type="match status" value="1"/>
</dbReference>
<keyword evidence="3" id="KW-1185">Reference proteome</keyword>
<evidence type="ECO:0000313" key="3">
    <source>
        <dbReference type="Proteomes" id="UP001234178"/>
    </source>
</evidence>
<gene>
    <name evidence="2" type="ORF">OUZ56_009453</name>
</gene>
<evidence type="ECO:0000313" key="2">
    <source>
        <dbReference type="EMBL" id="KAK4024063.1"/>
    </source>
</evidence>
<organism evidence="2 3">
    <name type="scientific">Daphnia magna</name>
    <dbReference type="NCBI Taxonomy" id="35525"/>
    <lineage>
        <taxon>Eukaryota</taxon>
        <taxon>Metazoa</taxon>
        <taxon>Ecdysozoa</taxon>
        <taxon>Arthropoda</taxon>
        <taxon>Crustacea</taxon>
        <taxon>Branchiopoda</taxon>
        <taxon>Diplostraca</taxon>
        <taxon>Cladocera</taxon>
        <taxon>Anomopoda</taxon>
        <taxon>Daphniidae</taxon>
        <taxon>Daphnia</taxon>
    </lineage>
</organism>
<dbReference type="InterPro" id="IPR058913">
    <property type="entry name" value="Integrase_dom_put"/>
</dbReference>
<dbReference type="EMBL" id="JAOYFB010000037">
    <property type="protein sequence ID" value="KAK4024063.1"/>
    <property type="molecule type" value="Genomic_DNA"/>
</dbReference>
<evidence type="ECO:0000259" key="1">
    <source>
        <dbReference type="Pfam" id="PF24764"/>
    </source>
</evidence>
<dbReference type="InterPro" id="IPR036397">
    <property type="entry name" value="RNaseH_sf"/>
</dbReference>
<feature type="domain" description="Integrase core" evidence="1">
    <location>
        <begin position="1"/>
        <end position="150"/>
    </location>
</feature>
<dbReference type="PANTHER" id="PTHR46791">
    <property type="entry name" value="EXPRESSED PROTEIN"/>
    <property type="match status" value="1"/>
</dbReference>
<name>A0ABR0AG10_9CRUS</name>
<dbReference type="Pfam" id="PF24764">
    <property type="entry name" value="rva_4"/>
    <property type="match status" value="1"/>
</dbReference>
<proteinExistence type="predicted"/>
<dbReference type="Gene3D" id="3.30.420.10">
    <property type="entry name" value="Ribonuclease H-like superfamily/Ribonuclease H"/>
    <property type="match status" value="1"/>
</dbReference>
<dbReference type="Proteomes" id="UP001234178">
    <property type="component" value="Unassembled WGS sequence"/>
</dbReference>
<accession>A0ABR0AG10</accession>
<sequence length="240" mass="27726">MQVSDNNRSETVVRLLHAARLKWGLPACLRIDRGGENVLATDYLFQERGTHYRSVIAGKSVHNQPIERQWKDAKELCLQPLLKEFHDMDSCGVLQSESHLDLFCLHFVVTDLFQRTLVDYVASWNNHPIRTKRCKTPMQLYINGMALLKERQDAGEFQNENVLHLPKGIFDTEYLETIVGPFRAARDVTKYDCPLNAIEHAELKELVDPTKVELGNIRNQFILAKNFVVFTIHHRELDMA</sequence>